<dbReference type="RefSeq" id="WP_110788686.1">
    <property type="nucleotide sequence ID" value="NZ_QKQS01000038.1"/>
</dbReference>
<dbReference type="InterPro" id="IPR051450">
    <property type="entry name" value="Gfo/Idh/MocA_Oxidoreductases"/>
</dbReference>
<dbReference type="SUPFAM" id="SSF51735">
    <property type="entry name" value="NAD(P)-binding Rossmann-fold domains"/>
    <property type="match status" value="1"/>
</dbReference>
<dbReference type="InterPro" id="IPR000683">
    <property type="entry name" value="Gfo/Idh/MocA-like_OxRdtase_N"/>
</dbReference>
<evidence type="ECO:0000259" key="1">
    <source>
        <dbReference type="Pfam" id="PF01408"/>
    </source>
</evidence>
<dbReference type="EMBL" id="QKQS01000038">
    <property type="protein sequence ID" value="PZA09339.1"/>
    <property type="molecule type" value="Genomic_DNA"/>
</dbReference>
<gene>
    <name evidence="3" type="ORF">DNX69_24885</name>
</gene>
<evidence type="ECO:0000313" key="3">
    <source>
        <dbReference type="EMBL" id="PZA09339.1"/>
    </source>
</evidence>
<dbReference type="SUPFAM" id="SSF55347">
    <property type="entry name" value="Glyceraldehyde-3-phosphate dehydrogenase-like, C-terminal domain"/>
    <property type="match status" value="1"/>
</dbReference>
<proteinExistence type="predicted"/>
<dbReference type="Pfam" id="PF01408">
    <property type="entry name" value="GFO_IDH_MocA"/>
    <property type="match status" value="1"/>
</dbReference>
<dbReference type="Pfam" id="PF22725">
    <property type="entry name" value="GFO_IDH_MocA_C3"/>
    <property type="match status" value="1"/>
</dbReference>
<dbReference type="OrthoDB" id="9800846at2"/>
<feature type="domain" description="Gfo/Idh/MocA-like oxidoreductase N-terminal" evidence="1">
    <location>
        <begin position="13"/>
        <end position="130"/>
    </location>
</feature>
<protein>
    <submittedName>
        <fullName evidence="3">Gfo/Idh/MocA family oxidoreductase</fullName>
    </submittedName>
</protein>
<sequence length="331" mass="34977">MTSSTEPSKTPSLRIGVIGAGVMGTNHGRVLAGLPGVSLVGIVDPLPEHRDRAVELIGCKTFATLDELLLAGVDAVTIAAPTHLHHDVALTCIGRGIHVLVEKPIASTVAEGREIVAAAKKAGVTLMVGHVERFNPAVAAIKQAIRDEDILSIGITRVGPFPPRMSNVGVVIDLAVHDIDLIRWFTDSEITEVQPQLSSAIAEREDIALLQFRTASGVLAHINTNWLTPFKARTVTVATRGKYVMGDLLTRQVTECFGFKADGSYSMRHLPVGHDEPLRAELIAFVNAVSSNGTPAVTGEEGVASLEIAIQCLDQPARPAATAAAPRRAAG</sequence>
<dbReference type="Proteomes" id="UP000248134">
    <property type="component" value="Unassembled WGS sequence"/>
</dbReference>
<dbReference type="Gene3D" id="3.40.50.720">
    <property type="entry name" value="NAD(P)-binding Rossmann-like Domain"/>
    <property type="match status" value="1"/>
</dbReference>
<feature type="domain" description="GFO/IDH/MocA-like oxidoreductase" evidence="2">
    <location>
        <begin position="168"/>
        <end position="242"/>
    </location>
</feature>
<dbReference type="AlphaFoldDB" id="A0A323UAS8"/>
<evidence type="ECO:0000313" key="4">
    <source>
        <dbReference type="Proteomes" id="UP000248134"/>
    </source>
</evidence>
<organism evidence="3 4">
    <name type="scientific">Rhodopseudomonas palustris</name>
    <dbReference type="NCBI Taxonomy" id="1076"/>
    <lineage>
        <taxon>Bacteria</taxon>
        <taxon>Pseudomonadati</taxon>
        <taxon>Pseudomonadota</taxon>
        <taxon>Alphaproteobacteria</taxon>
        <taxon>Hyphomicrobiales</taxon>
        <taxon>Nitrobacteraceae</taxon>
        <taxon>Rhodopseudomonas</taxon>
    </lineage>
</organism>
<accession>A0A323UAS8</accession>
<dbReference type="GO" id="GO:0000166">
    <property type="term" value="F:nucleotide binding"/>
    <property type="evidence" value="ECO:0007669"/>
    <property type="project" value="InterPro"/>
</dbReference>
<dbReference type="InterPro" id="IPR036291">
    <property type="entry name" value="NAD(P)-bd_dom_sf"/>
</dbReference>
<comment type="caution">
    <text evidence="3">The sequence shown here is derived from an EMBL/GenBank/DDBJ whole genome shotgun (WGS) entry which is preliminary data.</text>
</comment>
<dbReference type="PANTHER" id="PTHR43377:SF1">
    <property type="entry name" value="BILIVERDIN REDUCTASE A"/>
    <property type="match status" value="1"/>
</dbReference>
<dbReference type="Gene3D" id="3.30.360.10">
    <property type="entry name" value="Dihydrodipicolinate Reductase, domain 2"/>
    <property type="match status" value="1"/>
</dbReference>
<dbReference type="InterPro" id="IPR055170">
    <property type="entry name" value="GFO_IDH_MocA-like_dom"/>
</dbReference>
<name>A0A323UAS8_RHOPL</name>
<reference evidence="3 4" key="1">
    <citation type="submission" date="2018-06" db="EMBL/GenBank/DDBJ databases">
        <title>Draft Whole-Genome Sequence of the purple photosynthetic bacterium Rhodospeudomonas palustris XCP.</title>
        <authorList>
            <person name="Rayyan A."/>
            <person name="Meyer T.E."/>
            <person name="Kyndt J.A."/>
        </authorList>
    </citation>
    <scope>NUCLEOTIDE SEQUENCE [LARGE SCALE GENOMIC DNA]</scope>
    <source>
        <strain evidence="3 4">XCP</strain>
    </source>
</reference>
<evidence type="ECO:0000259" key="2">
    <source>
        <dbReference type="Pfam" id="PF22725"/>
    </source>
</evidence>
<dbReference type="PANTHER" id="PTHR43377">
    <property type="entry name" value="BILIVERDIN REDUCTASE A"/>
    <property type="match status" value="1"/>
</dbReference>